<proteinExistence type="predicted"/>
<name>D3SLA0_THEAH</name>
<sequence length="155" mass="17745">MGIFAEDLINFGNLLDAQIEIKLPVDLIEDQLKDAQVKLEDGLMIIAFLSKGLLWKKKREMRLAEDSLSVKNHLAEGRREILLKALTQKDLEKLPSLGPFRIEGETVAMDVWGAIQRTEEYTKVPKHFRDRLVLVKYKLKPQYVSLTVKVSKGEV</sequence>
<dbReference type="Proteomes" id="UP000002043">
    <property type="component" value="Chromosome"/>
</dbReference>
<dbReference type="STRING" id="638303.Thal_0898"/>
<reference evidence="2" key="1">
    <citation type="journal article" date="2010" name="Stand. Genomic Sci.">
        <title>Complete genome sequence of Thermocrinis albus type strain (HI 11/12T).</title>
        <authorList>
            <person name="Wirth R."/>
            <person name="Sikorski J."/>
            <person name="Brambilla E."/>
            <person name="Misra M."/>
            <person name="Lapidus A."/>
            <person name="Copeland A."/>
            <person name="Nolan M."/>
            <person name="Lucas S."/>
            <person name="Chen F."/>
            <person name="Tice H."/>
            <person name="Cheng J.F."/>
            <person name="Han C."/>
            <person name="Detter J.C."/>
            <person name="Tapia R."/>
            <person name="Bruce D."/>
            <person name="Goodwin L."/>
            <person name="Pitluck S."/>
            <person name="Pati A."/>
            <person name="Anderson I."/>
            <person name="Ivanova N."/>
            <person name="Mavromatis K."/>
            <person name="Mikhailova N."/>
            <person name="Chen A."/>
            <person name="Palaniappan K."/>
            <person name="Bilek Y."/>
            <person name="Hader T."/>
            <person name="Land M."/>
            <person name="Hauser L."/>
            <person name="Chang Y.J."/>
            <person name="Jeffries C.D."/>
            <person name="Tindall B.J."/>
            <person name="Rohde M."/>
            <person name="Goker M."/>
            <person name="Bristow J."/>
            <person name="Eisen J.A."/>
            <person name="Markowitz V."/>
            <person name="Hugenholtz P."/>
            <person name="Kyrpides N.C."/>
            <person name="Klenk H.P."/>
        </authorList>
    </citation>
    <scope>NUCLEOTIDE SEQUENCE [LARGE SCALE GENOMIC DNA]</scope>
    <source>
        <strain evidence="2">DSM 14484 / JCM 11386 / HI 11/12</strain>
    </source>
</reference>
<dbReference type="HOGENOM" id="CLU_1719852_0_0_0"/>
<evidence type="ECO:0000313" key="2">
    <source>
        <dbReference type="Proteomes" id="UP000002043"/>
    </source>
</evidence>
<dbReference type="EMBL" id="CP001931">
    <property type="protein sequence ID" value="ADC89530.1"/>
    <property type="molecule type" value="Genomic_DNA"/>
</dbReference>
<organism evidence="1 2">
    <name type="scientific">Thermocrinis albus (strain DSM 14484 / JCM 11386 / HI 11/12)</name>
    <dbReference type="NCBI Taxonomy" id="638303"/>
    <lineage>
        <taxon>Bacteria</taxon>
        <taxon>Pseudomonadati</taxon>
        <taxon>Aquificota</taxon>
        <taxon>Aquificia</taxon>
        <taxon>Aquificales</taxon>
        <taxon>Aquificaceae</taxon>
        <taxon>Thermocrinis</taxon>
    </lineage>
</organism>
<accession>D3SLA0</accession>
<dbReference type="OrthoDB" id="15142at2"/>
<dbReference type="AlphaFoldDB" id="D3SLA0"/>
<dbReference type="RefSeq" id="WP_012991936.1">
    <property type="nucleotide sequence ID" value="NC_013894.1"/>
</dbReference>
<gene>
    <name evidence="1" type="ordered locus">Thal_0898</name>
</gene>
<keyword evidence="2" id="KW-1185">Reference proteome</keyword>
<evidence type="ECO:0000313" key="1">
    <source>
        <dbReference type="EMBL" id="ADC89530.1"/>
    </source>
</evidence>
<dbReference type="KEGG" id="tal:Thal_0898"/>
<protein>
    <submittedName>
        <fullName evidence="1">Uncharacterized protein</fullName>
    </submittedName>
</protein>